<keyword evidence="1" id="KW-1133">Transmembrane helix</keyword>
<dbReference type="Proteomes" id="UP000030980">
    <property type="component" value="Unassembled WGS sequence"/>
</dbReference>
<protein>
    <submittedName>
        <fullName evidence="3">Antibiotic biosynthesis monooxygenase</fullName>
    </submittedName>
</protein>
<gene>
    <name evidence="3" type="ORF">PT85_00280</name>
</gene>
<keyword evidence="3" id="KW-0503">Monooxygenase</keyword>
<comment type="caution">
    <text evidence="3">The sequence shown here is derived from an EMBL/GenBank/DDBJ whole genome shotgun (WGS) entry which is preliminary data.</text>
</comment>
<keyword evidence="4" id="KW-1185">Reference proteome</keyword>
<evidence type="ECO:0000313" key="4">
    <source>
        <dbReference type="Proteomes" id="UP000030980"/>
    </source>
</evidence>
<dbReference type="AlphaFoldDB" id="A0A0B3BTW1"/>
<evidence type="ECO:0000256" key="1">
    <source>
        <dbReference type="SAM" id="Phobius"/>
    </source>
</evidence>
<dbReference type="EMBL" id="JTAK01000001">
    <property type="protein sequence ID" value="KHO66070.1"/>
    <property type="molecule type" value="Genomic_DNA"/>
</dbReference>
<keyword evidence="1" id="KW-0472">Membrane</keyword>
<feature type="domain" description="ABM" evidence="2">
    <location>
        <begin position="7"/>
        <end position="80"/>
    </location>
</feature>
<proteinExistence type="predicted"/>
<dbReference type="Gene3D" id="3.30.70.100">
    <property type="match status" value="1"/>
</dbReference>
<evidence type="ECO:0000313" key="3">
    <source>
        <dbReference type="EMBL" id="KHO66070.1"/>
    </source>
</evidence>
<dbReference type="GO" id="GO:0004497">
    <property type="term" value="F:monooxygenase activity"/>
    <property type="evidence" value="ECO:0007669"/>
    <property type="project" value="UniProtKB-KW"/>
</dbReference>
<dbReference type="OrthoDB" id="6986893at2"/>
<dbReference type="InterPro" id="IPR007138">
    <property type="entry name" value="ABM_dom"/>
</dbReference>
<organism evidence="3 4">
    <name type="scientific">Pseudomonas flexibilis</name>
    <dbReference type="NCBI Taxonomy" id="706570"/>
    <lineage>
        <taxon>Bacteria</taxon>
        <taxon>Pseudomonadati</taxon>
        <taxon>Pseudomonadota</taxon>
        <taxon>Gammaproteobacteria</taxon>
        <taxon>Pseudomonadales</taxon>
        <taxon>Pseudomonadaceae</taxon>
        <taxon>Pseudomonas</taxon>
    </lineage>
</organism>
<dbReference type="RefSeq" id="WP_039605634.1">
    <property type="nucleotide sequence ID" value="NZ_FMUP01000008.1"/>
</dbReference>
<keyword evidence="1" id="KW-0812">Transmembrane</keyword>
<keyword evidence="3" id="KW-0560">Oxidoreductase</keyword>
<feature type="transmembrane region" description="Helical" evidence="1">
    <location>
        <begin position="114"/>
        <end position="136"/>
    </location>
</feature>
<name>A0A0B3BTW1_9PSED</name>
<dbReference type="SUPFAM" id="SSF54909">
    <property type="entry name" value="Dimeric alpha+beta barrel"/>
    <property type="match status" value="1"/>
</dbReference>
<dbReference type="InterPro" id="IPR011008">
    <property type="entry name" value="Dimeric_a/b-barrel"/>
</dbReference>
<dbReference type="PANTHER" id="PTHR40057">
    <property type="entry name" value="SLR1162 PROTEIN"/>
    <property type="match status" value="1"/>
</dbReference>
<accession>A0A0B3BTW1</accession>
<feature type="transmembrane region" description="Helical" evidence="1">
    <location>
        <begin position="142"/>
        <end position="160"/>
    </location>
</feature>
<reference evidence="3 4" key="1">
    <citation type="submission" date="2014-11" db="EMBL/GenBank/DDBJ databases">
        <title>Genome sequence of Pseudomonas tuomuerensis JCM 14085.</title>
        <authorList>
            <person name="Shin S.-K."/>
            <person name="Yi H."/>
        </authorList>
    </citation>
    <scope>NUCLEOTIDE SEQUENCE [LARGE SCALE GENOMIC DNA]</scope>
    <source>
        <strain evidence="3 4">JCM 14085</strain>
    </source>
</reference>
<dbReference type="STRING" id="706570.PT85_00280"/>
<dbReference type="Pfam" id="PF03992">
    <property type="entry name" value="ABM"/>
    <property type="match status" value="1"/>
</dbReference>
<dbReference type="InterPro" id="IPR038762">
    <property type="entry name" value="ABM_predict"/>
</dbReference>
<dbReference type="PANTHER" id="PTHR40057:SF1">
    <property type="entry name" value="SLR1162 PROTEIN"/>
    <property type="match status" value="1"/>
</dbReference>
<sequence>MPTPPMTLLVARRVEPAHYTAFIEWMHEGERLAADFPGYLGSGMLAPPPGDNEFQMIFRFSDPDSLAAWEHSASRQAWLQRGQGLFDRPHEHRALGLDGWFNEATRPPRWKQSLVIWLAFFPVSLLFNLLFGGYLADWPMPARVLVTTLALTPLMTYLVIPQVTRLLAPWLQRPTRTSARLRALLARH</sequence>
<evidence type="ECO:0000259" key="2">
    <source>
        <dbReference type="Pfam" id="PF03992"/>
    </source>
</evidence>